<dbReference type="Gene3D" id="2.60.40.10">
    <property type="entry name" value="Immunoglobulins"/>
    <property type="match status" value="1"/>
</dbReference>
<keyword evidence="1" id="KW-0472">Membrane</keyword>
<name>A0A0M9A9Z2_9HYME</name>
<dbReference type="InterPro" id="IPR036179">
    <property type="entry name" value="Ig-like_dom_sf"/>
</dbReference>
<gene>
    <name evidence="2" type="ORF">WN51_08638</name>
</gene>
<dbReference type="SUPFAM" id="SSF48726">
    <property type="entry name" value="Immunoglobulin"/>
    <property type="match status" value="1"/>
</dbReference>
<dbReference type="Proteomes" id="UP000053105">
    <property type="component" value="Unassembled WGS sequence"/>
</dbReference>
<accession>A0A0M9A9Z2</accession>
<feature type="transmembrane region" description="Helical" evidence="1">
    <location>
        <begin position="47"/>
        <end position="71"/>
    </location>
</feature>
<proteinExistence type="predicted"/>
<dbReference type="OrthoDB" id="10055806at2759"/>
<evidence type="ECO:0000313" key="2">
    <source>
        <dbReference type="EMBL" id="KOX78879.1"/>
    </source>
</evidence>
<reference evidence="2 3" key="1">
    <citation type="submission" date="2015-07" db="EMBL/GenBank/DDBJ databases">
        <title>The genome of Melipona quadrifasciata.</title>
        <authorList>
            <person name="Pan H."/>
            <person name="Kapheim K."/>
        </authorList>
    </citation>
    <scope>NUCLEOTIDE SEQUENCE [LARGE SCALE GENOMIC DNA]</scope>
    <source>
        <strain evidence="2">0111107301</strain>
        <tissue evidence="2">Whole body</tissue>
    </source>
</reference>
<dbReference type="AlphaFoldDB" id="A0A0M9A9Z2"/>
<evidence type="ECO:0008006" key="4">
    <source>
        <dbReference type="Google" id="ProtNLM"/>
    </source>
</evidence>
<keyword evidence="1" id="KW-0812">Transmembrane</keyword>
<dbReference type="InterPro" id="IPR013783">
    <property type="entry name" value="Ig-like_fold"/>
</dbReference>
<evidence type="ECO:0000313" key="3">
    <source>
        <dbReference type="Proteomes" id="UP000053105"/>
    </source>
</evidence>
<organism evidence="2 3">
    <name type="scientific">Melipona quadrifasciata</name>
    <dbReference type="NCBI Taxonomy" id="166423"/>
    <lineage>
        <taxon>Eukaryota</taxon>
        <taxon>Metazoa</taxon>
        <taxon>Ecdysozoa</taxon>
        <taxon>Arthropoda</taxon>
        <taxon>Hexapoda</taxon>
        <taxon>Insecta</taxon>
        <taxon>Pterygota</taxon>
        <taxon>Neoptera</taxon>
        <taxon>Endopterygota</taxon>
        <taxon>Hymenoptera</taxon>
        <taxon>Apocrita</taxon>
        <taxon>Aculeata</taxon>
        <taxon>Apoidea</taxon>
        <taxon>Anthophila</taxon>
        <taxon>Apidae</taxon>
        <taxon>Melipona</taxon>
    </lineage>
</organism>
<evidence type="ECO:0000256" key="1">
    <source>
        <dbReference type="SAM" id="Phobius"/>
    </source>
</evidence>
<keyword evidence="1" id="KW-1133">Transmembrane helix</keyword>
<keyword evidence="3" id="KW-1185">Reference proteome</keyword>
<protein>
    <recommendedName>
        <fullName evidence="4">Ig-like domain-containing protein</fullName>
    </recommendedName>
</protein>
<dbReference type="EMBL" id="KQ435719">
    <property type="protein sequence ID" value="KOX78879.1"/>
    <property type="molecule type" value="Genomic_DNA"/>
</dbReference>
<sequence>MNGTYTSNRLTNVIEQQFHTKSYIIPRFTKLDISYLKLIIRGGDIMITLRGFSVMATVVSYDSLWIILIIFNGTVPLVNISVVEGKPAELPCDITPPGEDTLHMVFWFKNEAGFFETPLRGVLISFFNPKLFVPIICIPTKSRNQSRQRVIATGDRKTYKFRLVVNVSTLKWSRHRIWDMVYETAELPPNLCIIYTEDVAFLQAHPKVTFAVIYHLEKYVQRSKLRRRFSSVFA</sequence>